<evidence type="ECO:0000256" key="1">
    <source>
        <dbReference type="ARBA" id="ARBA00022690"/>
    </source>
</evidence>
<proteinExistence type="predicted"/>
<dbReference type="PROSITE" id="PS00280">
    <property type="entry name" value="BPTI_KUNITZ_1"/>
    <property type="match status" value="1"/>
</dbReference>
<keyword evidence="3" id="KW-1015">Disulfide bond</keyword>
<dbReference type="KEGG" id="nai:NECAME_13235"/>
<keyword evidence="2" id="KW-0722">Serine protease inhibitor</keyword>
<organism evidence="5 6">
    <name type="scientific">Necator americanus</name>
    <name type="common">Human hookworm</name>
    <dbReference type="NCBI Taxonomy" id="51031"/>
    <lineage>
        <taxon>Eukaryota</taxon>
        <taxon>Metazoa</taxon>
        <taxon>Ecdysozoa</taxon>
        <taxon>Nematoda</taxon>
        <taxon>Chromadorea</taxon>
        <taxon>Rhabditida</taxon>
        <taxon>Rhabditina</taxon>
        <taxon>Rhabditomorpha</taxon>
        <taxon>Strongyloidea</taxon>
        <taxon>Ancylostomatidae</taxon>
        <taxon>Bunostominae</taxon>
        <taxon>Necator</taxon>
    </lineage>
</organism>
<dbReference type="InterPro" id="IPR036880">
    <property type="entry name" value="Kunitz_BPTI_sf"/>
</dbReference>
<evidence type="ECO:0000259" key="4">
    <source>
        <dbReference type="PROSITE" id="PS50279"/>
    </source>
</evidence>
<evidence type="ECO:0000313" key="5">
    <source>
        <dbReference type="EMBL" id="ETN74051.1"/>
    </source>
</evidence>
<evidence type="ECO:0000256" key="2">
    <source>
        <dbReference type="ARBA" id="ARBA00022900"/>
    </source>
</evidence>
<dbReference type="Pfam" id="PF00014">
    <property type="entry name" value="Kunitz_BPTI"/>
    <property type="match status" value="1"/>
</dbReference>
<dbReference type="Gene3D" id="4.10.410.10">
    <property type="entry name" value="Pancreatic trypsin inhibitor Kunitz domain"/>
    <property type="match status" value="1"/>
</dbReference>
<dbReference type="EMBL" id="KI660391">
    <property type="protein sequence ID" value="ETN74051.1"/>
    <property type="molecule type" value="Genomic_DNA"/>
</dbReference>
<dbReference type="PANTHER" id="PTHR10083:SF374">
    <property type="entry name" value="BPTI_KUNITZ INHIBITOR DOMAIN-CONTAINING PROTEIN"/>
    <property type="match status" value="1"/>
</dbReference>
<dbReference type="SUPFAM" id="SSF57362">
    <property type="entry name" value="BPTI-like"/>
    <property type="match status" value="1"/>
</dbReference>
<dbReference type="InterPro" id="IPR050098">
    <property type="entry name" value="TFPI/VKTCI-like"/>
</dbReference>
<dbReference type="PRINTS" id="PR00759">
    <property type="entry name" value="BASICPTASE"/>
</dbReference>
<sequence length="157" mass="17450">MNADQGDGNCSEKIYIGVRPVFSNDNRENGVKIQKLELGEAFEEGSSCRDAPVSELCGAPMNIGVTCNDAHLTAPERYYYDPKTSTCRRFFYQGCGGNANNFQDEAKCVAVCETAVVATLSRETTIFTHWKCPAGYRNVDSICIQRIFDYNNELSCE</sequence>
<dbReference type="GO" id="GO:0004867">
    <property type="term" value="F:serine-type endopeptidase inhibitor activity"/>
    <property type="evidence" value="ECO:0007669"/>
    <property type="project" value="UniProtKB-KW"/>
</dbReference>
<dbReference type="Proteomes" id="UP000053676">
    <property type="component" value="Unassembled WGS sequence"/>
</dbReference>
<dbReference type="PANTHER" id="PTHR10083">
    <property type="entry name" value="KUNITZ-TYPE PROTEASE INHIBITOR-RELATED"/>
    <property type="match status" value="1"/>
</dbReference>
<dbReference type="CDD" id="cd22593">
    <property type="entry name" value="Kunitz_conkunitzin"/>
    <property type="match status" value="1"/>
</dbReference>
<dbReference type="AlphaFoldDB" id="W2SYN9"/>
<dbReference type="SMART" id="SM00131">
    <property type="entry name" value="KU"/>
    <property type="match status" value="1"/>
</dbReference>
<dbReference type="InterPro" id="IPR020901">
    <property type="entry name" value="Prtase_inh_Kunz-CS"/>
</dbReference>
<dbReference type="PROSITE" id="PS50279">
    <property type="entry name" value="BPTI_KUNITZ_2"/>
    <property type="match status" value="1"/>
</dbReference>
<dbReference type="InterPro" id="IPR002223">
    <property type="entry name" value="Kunitz_BPTI"/>
</dbReference>
<evidence type="ECO:0000256" key="3">
    <source>
        <dbReference type="ARBA" id="ARBA00023157"/>
    </source>
</evidence>
<evidence type="ECO:0000313" key="6">
    <source>
        <dbReference type="Proteomes" id="UP000053676"/>
    </source>
</evidence>
<reference evidence="6" key="1">
    <citation type="journal article" date="2014" name="Nat. Genet.">
        <title>Genome of the human hookworm Necator americanus.</title>
        <authorList>
            <person name="Tang Y.T."/>
            <person name="Gao X."/>
            <person name="Rosa B.A."/>
            <person name="Abubucker S."/>
            <person name="Hallsworth-Pepin K."/>
            <person name="Martin J."/>
            <person name="Tyagi R."/>
            <person name="Heizer E."/>
            <person name="Zhang X."/>
            <person name="Bhonagiri-Palsikar V."/>
            <person name="Minx P."/>
            <person name="Warren W.C."/>
            <person name="Wang Q."/>
            <person name="Zhan B."/>
            <person name="Hotez P.J."/>
            <person name="Sternberg P.W."/>
            <person name="Dougall A."/>
            <person name="Gaze S.T."/>
            <person name="Mulvenna J."/>
            <person name="Sotillo J."/>
            <person name="Ranganathan S."/>
            <person name="Rabelo E.M."/>
            <person name="Wilson R.K."/>
            <person name="Felgner P.L."/>
            <person name="Bethony J."/>
            <person name="Hawdon J.M."/>
            <person name="Gasser R.B."/>
            <person name="Loukas A."/>
            <person name="Mitreva M."/>
        </authorList>
    </citation>
    <scope>NUCLEOTIDE SEQUENCE [LARGE SCALE GENOMIC DNA]</scope>
</reference>
<feature type="domain" description="BPTI/Kunitz inhibitor" evidence="4">
    <location>
        <begin position="57"/>
        <end position="112"/>
    </location>
</feature>
<accession>W2SYN9</accession>
<gene>
    <name evidence="5" type="ORF">NECAME_13235</name>
</gene>
<keyword evidence="6" id="KW-1185">Reference proteome</keyword>
<protein>
    <submittedName>
        <fullName evidence="5">Kunitz/Bovine pancreatic trypsin inhibitor domain protein</fullName>
    </submittedName>
</protein>
<name>W2SYN9_NECAM</name>
<keyword evidence="1" id="KW-0646">Protease inhibitor</keyword>